<proteinExistence type="predicted"/>
<dbReference type="AlphaFoldDB" id="A0A429X1D0"/>
<dbReference type="GO" id="GO:0044550">
    <property type="term" value="P:secondary metabolite biosynthetic process"/>
    <property type="evidence" value="ECO:0007669"/>
    <property type="project" value="TreeGrafter"/>
</dbReference>
<protein>
    <submittedName>
        <fullName evidence="4">Benzoate-CoA ligase family protein</fullName>
    </submittedName>
</protein>
<gene>
    <name evidence="4" type="ORF">D5F11_024935</name>
</gene>
<dbReference type="Gene3D" id="3.40.50.12780">
    <property type="entry name" value="N-terminal domain of ligase-like"/>
    <property type="match status" value="1"/>
</dbReference>
<evidence type="ECO:0000313" key="4">
    <source>
        <dbReference type="EMBL" id="RST57025.1"/>
    </source>
</evidence>
<organism evidence="4 5">
    <name type="scientific">Siminovitchia terrae</name>
    <name type="common">Bacillus terrae</name>
    <dbReference type="NCBI Taxonomy" id="1914933"/>
    <lineage>
        <taxon>Bacteria</taxon>
        <taxon>Bacillati</taxon>
        <taxon>Bacillota</taxon>
        <taxon>Bacilli</taxon>
        <taxon>Bacillales</taxon>
        <taxon>Bacillaceae</taxon>
        <taxon>Siminovitchia</taxon>
    </lineage>
</organism>
<dbReference type="PANTHER" id="PTHR43352:SF1">
    <property type="entry name" value="ANTHRANILATE--COA LIGASE"/>
    <property type="match status" value="1"/>
</dbReference>
<evidence type="ECO:0000259" key="2">
    <source>
        <dbReference type="Pfam" id="PF00501"/>
    </source>
</evidence>
<dbReference type="InterPro" id="IPR011957">
    <property type="entry name" value="Benz_CoA_lig"/>
</dbReference>
<reference evidence="4 5" key="1">
    <citation type="submission" date="2018-12" db="EMBL/GenBank/DDBJ databases">
        <authorList>
            <person name="Sun L."/>
            <person name="Chen Z."/>
        </authorList>
    </citation>
    <scope>NUCLEOTIDE SEQUENCE [LARGE SCALE GENOMIC DNA]</scope>
    <source>
        <strain evidence="4 5">LMG 29736</strain>
    </source>
</reference>
<dbReference type="RefSeq" id="WP_120119503.1">
    <property type="nucleotide sequence ID" value="NZ_QYTW02000046.1"/>
</dbReference>
<keyword evidence="1 4" id="KW-0436">Ligase</keyword>
<feature type="domain" description="AMP-dependent synthetase/ligase" evidence="2">
    <location>
        <begin position="26"/>
        <end position="384"/>
    </location>
</feature>
<dbReference type="NCBIfam" id="TIGR02262">
    <property type="entry name" value="benz_CoA_lig"/>
    <property type="match status" value="1"/>
</dbReference>
<evidence type="ECO:0000256" key="1">
    <source>
        <dbReference type="ARBA" id="ARBA00022598"/>
    </source>
</evidence>
<dbReference type="InterPro" id="IPR042099">
    <property type="entry name" value="ANL_N_sf"/>
</dbReference>
<feature type="domain" description="AMP-binding enzyme C-terminal" evidence="3">
    <location>
        <begin position="434"/>
        <end position="512"/>
    </location>
</feature>
<comment type="caution">
    <text evidence="4">The sequence shown here is derived from an EMBL/GenBank/DDBJ whole genome shotgun (WGS) entry which is preliminary data.</text>
</comment>
<accession>A0A429X1D0</accession>
<name>A0A429X1D0_SIMTE</name>
<dbReference type="InterPro" id="IPR045851">
    <property type="entry name" value="AMP-bd_C_sf"/>
</dbReference>
<dbReference type="GO" id="GO:0016878">
    <property type="term" value="F:acid-thiol ligase activity"/>
    <property type="evidence" value="ECO:0007669"/>
    <property type="project" value="TreeGrafter"/>
</dbReference>
<dbReference type="Proteomes" id="UP000287296">
    <property type="component" value="Unassembled WGS sequence"/>
</dbReference>
<dbReference type="GO" id="GO:0016405">
    <property type="term" value="F:CoA-ligase activity"/>
    <property type="evidence" value="ECO:0007669"/>
    <property type="project" value="InterPro"/>
</dbReference>
<dbReference type="InterPro" id="IPR025110">
    <property type="entry name" value="AMP-bd_C"/>
</dbReference>
<evidence type="ECO:0000313" key="5">
    <source>
        <dbReference type="Proteomes" id="UP000287296"/>
    </source>
</evidence>
<dbReference type="Gene3D" id="3.30.300.30">
    <property type="match status" value="1"/>
</dbReference>
<sequence length="524" mass="59269">MDLRGIDMPYNASNQFIDENIKSGLEDKTALYYEGGQVTYGMLQDRVNQAANMFNEIGLEMEDRVVITCYDSPEFIYSFFGGIRTGVVPIPVNTMMQPHDYEYYLNNSRAKSLIIHETLWRQISHLRKRFVFLKHVIVILEGAGELSDDTLDFQQLLDSQDIDFQSPYTGYDDSAFWLYSSGTTGEPKGVIHLQHDMEVSTNNYAKKVLKMTENDRCLSASKLFFAYGLGGGMYFPLGAKGSTILVKERTTPEIMFQTIEKYKPTIFFGVPTLFGAMIEYAEQSRESFDLSSVRICASAGESLPPFFAKRWKELFGLNILDGIGSTEALHIFISNRMDDIKEGSSGKIVPGYEAKIVNEQGIELPPNEIGDLVISGCSIANGYWNMHEENKQKFVGKWLNTGDKYYMDEDGYFWYCGRADDMLKVGGIWVSPNEIENCLLNHEAVLEAAVVGDTNENNLVIPKAYIVLKKDVVPSDQLGEDIQQFVKGKLAGYKYPRVIQFIDELPKTATGKIQRYRLRELVSS</sequence>
<dbReference type="GO" id="GO:0005524">
    <property type="term" value="F:ATP binding"/>
    <property type="evidence" value="ECO:0007669"/>
    <property type="project" value="InterPro"/>
</dbReference>
<dbReference type="InterPro" id="IPR000873">
    <property type="entry name" value="AMP-dep_synth/lig_dom"/>
</dbReference>
<dbReference type="PANTHER" id="PTHR43352">
    <property type="entry name" value="ACETYL-COA SYNTHETASE"/>
    <property type="match status" value="1"/>
</dbReference>
<dbReference type="Pfam" id="PF00501">
    <property type="entry name" value="AMP-binding"/>
    <property type="match status" value="1"/>
</dbReference>
<dbReference type="OrthoDB" id="9778383at2"/>
<dbReference type="EMBL" id="QYTW02000046">
    <property type="protein sequence ID" value="RST57025.1"/>
    <property type="molecule type" value="Genomic_DNA"/>
</dbReference>
<dbReference type="Pfam" id="PF13193">
    <property type="entry name" value="AMP-binding_C"/>
    <property type="match status" value="1"/>
</dbReference>
<evidence type="ECO:0000259" key="3">
    <source>
        <dbReference type="Pfam" id="PF13193"/>
    </source>
</evidence>
<dbReference type="SUPFAM" id="SSF56801">
    <property type="entry name" value="Acetyl-CoA synthetase-like"/>
    <property type="match status" value="1"/>
</dbReference>